<dbReference type="EMBL" id="CP002056">
    <property type="protein sequence ID" value="ADI28991.1"/>
    <property type="molecule type" value="Genomic_DNA"/>
</dbReference>
<evidence type="ECO:0000313" key="3">
    <source>
        <dbReference type="Proteomes" id="UP000000383"/>
    </source>
</evidence>
<reference evidence="3" key="1">
    <citation type="submission" date="2010-05" db="EMBL/GenBank/DDBJ databases">
        <title>Complete sequence of Methylotenera sp. 301.</title>
        <authorList>
            <person name="Lucas S."/>
            <person name="Copeland A."/>
            <person name="Lapidus A."/>
            <person name="Cheng J.-F."/>
            <person name="Bruce D."/>
            <person name="Goodwin L."/>
            <person name="Pitluck S."/>
            <person name="Clum A."/>
            <person name="Land M."/>
            <person name="Hauser L."/>
            <person name="Kyrpides N."/>
            <person name="Ivanova N."/>
            <person name="Chistoservova L."/>
            <person name="Kalyuzhnaya M."/>
            <person name="Woyke T."/>
        </authorList>
    </citation>
    <scope>NUCLEOTIDE SEQUENCE [LARGE SCALE GENOMIC DNA]</scope>
    <source>
        <strain evidence="3">301</strain>
    </source>
</reference>
<proteinExistence type="predicted"/>
<dbReference type="InterPro" id="IPR044992">
    <property type="entry name" value="ChyE-like"/>
</dbReference>
<dbReference type="SUPFAM" id="SSF52317">
    <property type="entry name" value="Class I glutamine amidotransferase-like"/>
    <property type="match status" value="1"/>
</dbReference>
<dbReference type="Proteomes" id="UP000000383">
    <property type="component" value="Chromosome"/>
</dbReference>
<dbReference type="GO" id="GO:0005829">
    <property type="term" value="C:cytosol"/>
    <property type="evidence" value="ECO:0007669"/>
    <property type="project" value="TreeGrafter"/>
</dbReference>
<dbReference type="InterPro" id="IPR017926">
    <property type="entry name" value="GATASE"/>
</dbReference>
<name>D7DN52_METV0</name>
<dbReference type="eggNOG" id="COG0518">
    <property type="taxonomic scope" value="Bacteria"/>
</dbReference>
<dbReference type="AlphaFoldDB" id="D7DN52"/>
<dbReference type="Gene3D" id="3.40.50.880">
    <property type="match status" value="1"/>
</dbReference>
<protein>
    <submittedName>
        <fullName evidence="2">Glutamine amidotransferase class-I</fullName>
    </submittedName>
</protein>
<keyword evidence="2" id="KW-0808">Transferase</keyword>
<keyword evidence="3" id="KW-1185">Reference proteome</keyword>
<evidence type="ECO:0000313" key="2">
    <source>
        <dbReference type="EMBL" id="ADI28991.1"/>
    </source>
</evidence>
<dbReference type="Pfam" id="PF00117">
    <property type="entry name" value="GATase"/>
    <property type="match status" value="1"/>
</dbReference>
<gene>
    <name evidence="2" type="ordered locus">M301_0607</name>
</gene>
<dbReference type="PANTHER" id="PTHR42695">
    <property type="entry name" value="GLUTAMINE AMIDOTRANSFERASE YLR126C-RELATED"/>
    <property type="match status" value="1"/>
</dbReference>
<keyword evidence="2" id="KW-0315">Glutamine amidotransferase</keyword>
<organism evidence="2 3">
    <name type="scientific">Methylotenera versatilis (strain 301)</name>
    <dbReference type="NCBI Taxonomy" id="666681"/>
    <lineage>
        <taxon>Bacteria</taxon>
        <taxon>Pseudomonadati</taxon>
        <taxon>Pseudomonadota</taxon>
        <taxon>Betaproteobacteria</taxon>
        <taxon>Nitrosomonadales</taxon>
        <taxon>Methylophilaceae</taxon>
        <taxon>Methylotenera</taxon>
    </lineage>
</organism>
<dbReference type="InterPro" id="IPR029062">
    <property type="entry name" value="Class_I_gatase-like"/>
</dbReference>
<accession>D7DN52</accession>
<dbReference type="GO" id="GO:0016740">
    <property type="term" value="F:transferase activity"/>
    <property type="evidence" value="ECO:0007669"/>
    <property type="project" value="UniProtKB-KW"/>
</dbReference>
<reference evidence="2 3" key="2">
    <citation type="journal article" date="2011" name="J. Bacteriol.">
        <title>Genomes of three methylotrophs from a single niche uncover genetic and metabolic divergence of Methylophilaceae.</title>
        <authorList>
            <person name="Lapidus A."/>
            <person name="Clum A."/>
            <person name="Labutti K."/>
            <person name="Kaluzhnaya M.G."/>
            <person name="Lim S."/>
            <person name="Beck D.A."/>
            <person name="Glavina Del Rio T."/>
            <person name="Nolan M."/>
            <person name="Mavromatis K."/>
            <person name="Huntemann M."/>
            <person name="Lucas S."/>
            <person name="Lidstrom M.E."/>
            <person name="Ivanova N."/>
            <person name="Chistoserdova L."/>
        </authorList>
    </citation>
    <scope>NUCLEOTIDE SEQUENCE [LARGE SCALE GENOMIC DNA]</scope>
    <source>
        <strain evidence="2 3">301</strain>
    </source>
</reference>
<sequence length="241" mass="26132">MSTTNIRPVIVFKNVAHEGPGYLGDFLTQQNIPWQIINTNEVGALPASILGYSGVVIMGGPMSVNDELPWIAPLLDLIREAKAADIPLLGHCLGGQLISKAFGGVISANPIKEIGWGEVNVTQNEAAKHWFGEIESFNSFHWHGETFSLPEGATHVLASVHCQNQAYSIGKHLALQTHIEVTADMVKSWCELGADELAEAASSPAVQQAEAMQQTLPVHCFFLNKVAKQVYGQWIKGLMHG</sequence>
<dbReference type="HOGENOM" id="CLU_054974_3_1_4"/>
<evidence type="ECO:0000259" key="1">
    <source>
        <dbReference type="Pfam" id="PF00117"/>
    </source>
</evidence>
<dbReference type="STRING" id="666681.M301_0607"/>
<dbReference type="PROSITE" id="PS51273">
    <property type="entry name" value="GATASE_TYPE_1"/>
    <property type="match status" value="1"/>
</dbReference>
<dbReference type="CDD" id="cd01741">
    <property type="entry name" value="GATase1_1"/>
    <property type="match status" value="1"/>
</dbReference>
<dbReference type="KEGG" id="meh:M301_0607"/>
<dbReference type="PANTHER" id="PTHR42695:SF5">
    <property type="entry name" value="GLUTAMINE AMIDOTRANSFERASE YLR126C-RELATED"/>
    <property type="match status" value="1"/>
</dbReference>
<feature type="domain" description="Glutamine amidotransferase" evidence="1">
    <location>
        <begin position="49"/>
        <end position="182"/>
    </location>
</feature>